<dbReference type="EMBL" id="CP000384">
    <property type="protein sequence ID" value="ABG10128.1"/>
    <property type="molecule type" value="Genomic_DNA"/>
</dbReference>
<dbReference type="Pfam" id="PF13474">
    <property type="entry name" value="SnoaL_3"/>
    <property type="match status" value="1"/>
</dbReference>
<dbReference type="Gene3D" id="3.10.450.50">
    <property type="match status" value="1"/>
</dbReference>
<sequence length="141" mass="16007">MTYTRPPGHIGMSTETTIRQLITRWVDAVAACDIDGVLADHDPDIVMFDVPPPHTGVRGLDAYRGTWPDFFEFLRGGARFELLELHVTAGTDVAFAYGLLRCGTQEMCDQNPDTRLRMTIALRQHDGRWYVTHEHHSFCMT</sequence>
<gene>
    <name evidence="2" type="ordered locus">Mmcs_4023</name>
</gene>
<proteinExistence type="predicted"/>
<reference evidence="2" key="1">
    <citation type="submission" date="2006-06" db="EMBL/GenBank/DDBJ databases">
        <title>Complete sequence of chromosome of Mycobacterium sp. MCS.</title>
        <authorList>
            <consortium name="US DOE Joint Genome Institute"/>
            <person name="Copeland A."/>
            <person name="Lucas S."/>
            <person name="Lapidus A."/>
            <person name="Barry K."/>
            <person name="Detter J.C."/>
            <person name="Glavina del Rio T."/>
            <person name="Hammon N."/>
            <person name="Israni S."/>
            <person name="Dalin E."/>
            <person name="Tice H."/>
            <person name="Pitluck S."/>
            <person name="Martinez M."/>
            <person name="Schmutz J."/>
            <person name="Larimer F."/>
            <person name="Land M."/>
            <person name="Hauser L."/>
            <person name="Kyrpides N."/>
            <person name="Kim E."/>
            <person name="Miller C.D."/>
            <person name="Hughes J.E."/>
            <person name="Anderson A.J."/>
            <person name="Sims R.C."/>
            <person name="Richardson P."/>
        </authorList>
    </citation>
    <scope>NUCLEOTIDE SEQUENCE [LARGE SCALE GENOMIC DNA]</scope>
    <source>
        <strain evidence="2">MCS</strain>
    </source>
</reference>
<dbReference type="KEGG" id="mmc:Mmcs_4023"/>
<protein>
    <recommendedName>
        <fullName evidence="1">SnoaL-like domain-containing protein</fullName>
    </recommendedName>
</protein>
<dbReference type="AlphaFoldDB" id="A0A5Q5BNW7"/>
<evidence type="ECO:0000259" key="1">
    <source>
        <dbReference type="Pfam" id="PF13474"/>
    </source>
</evidence>
<accession>A0A5Q5BNW7</accession>
<dbReference type="InterPro" id="IPR032710">
    <property type="entry name" value="NTF2-like_dom_sf"/>
</dbReference>
<organism evidence="2">
    <name type="scientific">Mycobacterium sp. (strain MCS)</name>
    <dbReference type="NCBI Taxonomy" id="164756"/>
    <lineage>
        <taxon>Bacteria</taxon>
        <taxon>Bacillati</taxon>
        <taxon>Actinomycetota</taxon>
        <taxon>Actinomycetes</taxon>
        <taxon>Mycobacteriales</taxon>
        <taxon>Mycobacteriaceae</taxon>
        <taxon>Mycobacterium</taxon>
    </lineage>
</organism>
<feature type="domain" description="SnoaL-like" evidence="1">
    <location>
        <begin position="18"/>
        <end position="140"/>
    </location>
</feature>
<evidence type="ECO:0000313" key="2">
    <source>
        <dbReference type="EMBL" id="ABG10128.1"/>
    </source>
</evidence>
<dbReference type="InterPro" id="IPR037401">
    <property type="entry name" value="SnoaL-like"/>
</dbReference>
<dbReference type="SUPFAM" id="SSF54427">
    <property type="entry name" value="NTF2-like"/>
    <property type="match status" value="1"/>
</dbReference>
<name>A0A5Q5BNW7_MYCSS</name>